<evidence type="ECO:0000313" key="2">
    <source>
        <dbReference type="Proteomes" id="UP000271974"/>
    </source>
</evidence>
<keyword evidence="2" id="KW-1185">Reference proteome</keyword>
<evidence type="ECO:0000313" key="1">
    <source>
        <dbReference type="EMBL" id="RUS86944.1"/>
    </source>
</evidence>
<dbReference type="EMBL" id="RQTK01000123">
    <property type="protein sequence ID" value="RUS86944.1"/>
    <property type="molecule type" value="Genomic_DNA"/>
</dbReference>
<accession>A0A433TZD8</accession>
<dbReference type="AlphaFoldDB" id="A0A433TZD8"/>
<organism evidence="1 2">
    <name type="scientific">Elysia chlorotica</name>
    <name type="common">Eastern emerald elysia</name>
    <name type="synonym">Sea slug</name>
    <dbReference type="NCBI Taxonomy" id="188477"/>
    <lineage>
        <taxon>Eukaryota</taxon>
        <taxon>Metazoa</taxon>
        <taxon>Spiralia</taxon>
        <taxon>Lophotrochozoa</taxon>
        <taxon>Mollusca</taxon>
        <taxon>Gastropoda</taxon>
        <taxon>Heterobranchia</taxon>
        <taxon>Euthyneura</taxon>
        <taxon>Panpulmonata</taxon>
        <taxon>Sacoglossa</taxon>
        <taxon>Placobranchoidea</taxon>
        <taxon>Plakobranchidae</taxon>
        <taxon>Elysia</taxon>
    </lineage>
</organism>
<dbReference type="Proteomes" id="UP000271974">
    <property type="component" value="Unassembled WGS sequence"/>
</dbReference>
<sequence length="129" mass="15591">MHVHVVITKKAIPLHNRIREVKHLSQVFVSCTDFCRSCKYIKTTIRQNRNYVNINIQFCIEDLLKKYTLVYIYQLKGCLERHLFHLNKIFTKEIGITYFFLTRCYIMTEVHIFHFRLNSYFVKNTPSLP</sequence>
<protein>
    <submittedName>
        <fullName evidence="1">Uncharacterized protein</fullName>
    </submittedName>
</protein>
<name>A0A433TZD8_ELYCH</name>
<gene>
    <name evidence="1" type="ORF">EGW08_005269</name>
</gene>
<proteinExistence type="predicted"/>
<comment type="caution">
    <text evidence="1">The sequence shown here is derived from an EMBL/GenBank/DDBJ whole genome shotgun (WGS) entry which is preliminary data.</text>
</comment>
<reference evidence="1 2" key="1">
    <citation type="submission" date="2019-01" db="EMBL/GenBank/DDBJ databases">
        <title>A draft genome assembly of the solar-powered sea slug Elysia chlorotica.</title>
        <authorList>
            <person name="Cai H."/>
            <person name="Li Q."/>
            <person name="Fang X."/>
            <person name="Li J."/>
            <person name="Curtis N.E."/>
            <person name="Altenburger A."/>
            <person name="Shibata T."/>
            <person name="Feng M."/>
            <person name="Maeda T."/>
            <person name="Schwartz J.A."/>
            <person name="Shigenobu S."/>
            <person name="Lundholm N."/>
            <person name="Nishiyama T."/>
            <person name="Yang H."/>
            <person name="Hasebe M."/>
            <person name="Li S."/>
            <person name="Pierce S.K."/>
            <person name="Wang J."/>
        </authorList>
    </citation>
    <scope>NUCLEOTIDE SEQUENCE [LARGE SCALE GENOMIC DNA]</scope>
    <source>
        <strain evidence="1">EC2010</strain>
        <tissue evidence="1">Whole organism of an adult</tissue>
    </source>
</reference>